<keyword evidence="3 5" id="KW-0378">Hydrolase</keyword>
<name>A0ABV8MKF1_9NEIS</name>
<evidence type="ECO:0000259" key="7">
    <source>
        <dbReference type="Pfam" id="PF00082"/>
    </source>
</evidence>
<dbReference type="Pfam" id="PF00082">
    <property type="entry name" value="Peptidase_S8"/>
    <property type="match status" value="1"/>
</dbReference>
<organism evidence="8 9">
    <name type="scientific">Chitinimonas lacunae</name>
    <dbReference type="NCBI Taxonomy" id="1963018"/>
    <lineage>
        <taxon>Bacteria</taxon>
        <taxon>Pseudomonadati</taxon>
        <taxon>Pseudomonadota</taxon>
        <taxon>Betaproteobacteria</taxon>
        <taxon>Neisseriales</taxon>
        <taxon>Chitinibacteraceae</taxon>
        <taxon>Chitinimonas</taxon>
    </lineage>
</organism>
<dbReference type="InterPro" id="IPR000209">
    <property type="entry name" value="Peptidase_S8/S53_dom"/>
</dbReference>
<evidence type="ECO:0000256" key="5">
    <source>
        <dbReference type="PROSITE-ProRule" id="PRU01240"/>
    </source>
</evidence>
<dbReference type="PROSITE" id="PS00138">
    <property type="entry name" value="SUBTILASE_SER"/>
    <property type="match status" value="1"/>
</dbReference>
<dbReference type="SUPFAM" id="SSF52743">
    <property type="entry name" value="Subtilisin-like"/>
    <property type="match status" value="1"/>
</dbReference>
<evidence type="ECO:0000313" key="8">
    <source>
        <dbReference type="EMBL" id="MFC4157791.1"/>
    </source>
</evidence>
<feature type="active site" description="Charge relay system" evidence="5">
    <location>
        <position position="307"/>
    </location>
</feature>
<gene>
    <name evidence="8" type="ORF">ACFOW7_00335</name>
</gene>
<comment type="caution">
    <text evidence="8">The sequence shown here is derived from an EMBL/GenBank/DDBJ whole genome shotgun (WGS) entry which is preliminary data.</text>
</comment>
<dbReference type="InterPro" id="IPR022398">
    <property type="entry name" value="Peptidase_S8_His-AS"/>
</dbReference>
<protein>
    <submittedName>
        <fullName evidence="8">S8 family serine peptidase</fullName>
    </submittedName>
</protein>
<dbReference type="InterPro" id="IPR036852">
    <property type="entry name" value="Peptidase_S8/S53_dom_sf"/>
</dbReference>
<proteinExistence type="inferred from homology"/>
<dbReference type="PANTHER" id="PTHR43806:SF11">
    <property type="entry name" value="CEREVISIN-RELATED"/>
    <property type="match status" value="1"/>
</dbReference>
<feature type="domain" description="Peptidase S8/S53" evidence="7">
    <location>
        <begin position="51"/>
        <end position="353"/>
    </location>
</feature>
<feature type="active site" description="Charge relay system" evidence="5">
    <location>
        <position position="117"/>
    </location>
</feature>
<feature type="chain" id="PRO_5046516801" evidence="6">
    <location>
        <begin position="21"/>
        <end position="375"/>
    </location>
</feature>
<evidence type="ECO:0000256" key="4">
    <source>
        <dbReference type="ARBA" id="ARBA00022825"/>
    </source>
</evidence>
<dbReference type="EMBL" id="JBHSBU010000001">
    <property type="protein sequence ID" value="MFC4157791.1"/>
    <property type="molecule type" value="Genomic_DNA"/>
</dbReference>
<reference evidence="9" key="1">
    <citation type="journal article" date="2019" name="Int. J. Syst. Evol. Microbiol.">
        <title>The Global Catalogue of Microorganisms (GCM) 10K type strain sequencing project: providing services to taxonomists for standard genome sequencing and annotation.</title>
        <authorList>
            <consortium name="The Broad Institute Genomics Platform"/>
            <consortium name="The Broad Institute Genome Sequencing Center for Infectious Disease"/>
            <person name="Wu L."/>
            <person name="Ma J."/>
        </authorList>
    </citation>
    <scope>NUCLEOTIDE SEQUENCE [LARGE SCALE GENOMIC DNA]</scope>
    <source>
        <strain evidence="9">LMG 29894</strain>
    </source>
</reference>
<dbReference type="InterPro" id="IPR023828">
    <property type="entry name" value="Peptidase_S8_Ser-AS"/>
</dbReference>
<dbReference type="InterPro" id="IPR015500">
    <property type="entry name" value="Peptidase_S8_subtilisin-rel"/>
</dbReference>
<dbReference type="Gene3D" id="3.40.50.200">
    <property type="entry name" value="Peptidase S8/S53 domain"/>
    <property type="match status" value="1"/>
</dbReference>
<dbReference type="PANTHER" id="PTHR43806">
    <property type="entry name" value="PEPTIDASE S8"/>
    <property type="match status" value="1"/>
</dbReference>
<evidence type="ECO:0000256" key="3">
    <source>
        <dbReference type="ARBA" id="ARBA00022801"/>
    </source>
</evidence>
<accession>A0ABV8MKF1</accession>
<evidence type="ECO:0000256" key="6">
    <source>
        <dbReference type="SAM" id="SignalP"/>
    </source>
</evidence>
<dbReference type="PRINTS" id="PR00723">
    <property type="entry name" value="SUBTILISIN"/>
</dbReference>
<evidence type="ECO:0000256" key="1">
    <source>
        <dbReference type="ARBA" id="ARBA00011073"/>
    </source>
</evidence>
<dbReference type="RefSeq" id="WP_378159799.1">
    <property type="nucleotide sequence ID" value="NZ_JBHSBU010000001.1"/>
</dbReference>
<keyword evidence="2 5" id="KW-0645">Protease</keyword>
<feature type="active site" description="Charge relay system" evidence="5">
    <location>
        <position position="60"/>
    </location>
</feature>
<dbReference type="PROSITE" id="PS00137">
    <property type="entry name" value="SUBTILASE_HIS"/>
    <property type="match status" value="1"/>
</dbReference>
<keyword evidence="4 5" id="KW-0720">Serine protease</keyword>
<dbReference type="PROSITE" id="PS51892">
    <property type="entry name" value="SUBTILASE"/>
    <property type="match status" value="1"/>
</dbReference>
<evidence type="ECO:0000256" key="2">
    <source>
        <dbReference type="ARBA" id="ARBA00022670"/>
    </source>
</evidence>
<evidence type="ECO:0000313" key="9">
    <source>
        <dbReference type="Proteomes" id="UP001595791"/>
    </source>
</evidence>
<comment type="similarity">
    <text evidence="1 5">Belongs to the peptidase S8 family.</text>
</comment>
<sequence length="375" mass="39018">MSVGRFVAVVVALSALTAGAAPSDPFYPQQWALHDPLVGIRAEQAWTMATGRGVRVAVLDTGTRPHAELVGKLLPGYDFLDAKSSGDGDGPDRDATDMGDGDSRECLVKRIRLSTWHGTKVAGVIAASRDDGLGLVGAAPDAAIVPVRVLGRCGGDLDQILHGMLWAAGVHPTVPNPYPARVLNLSFGENHAPCAGTAYGRRYQAVLDRLKSAGVVVVAAAMNYGQPVEQVSPASCRGVIAVGAVRRDGSRPGYSDYGRAVALSAPGGETGQWNGRGVDPAAGLWLLSDRGGSYPAGDGYLSDEGTSFAAPLVAATVAMMLELKPELRPGQVRHVLLKTARPFPQPCQGCGAGMLDAEAALKRVLDPTPIPEDAF</sequence>
<keyword evidence="6" id="KW-0732">Signal</keyword>
<keyword evidence="9" id="KW-1185">Reference proteome</keyword>
<dbReference type="InterPro" id="IPR050131">
    <property type="entry name" value="Peptidase_S8_subtilisin-like"/>
</dbReference>
<feature type="signal peptide" evidence="6">
    <location>
        <begin position="1"/>
        <end position="20"/>
    </location>
</feature>
<dbReference type="Proteomes" id="UP001595791">
    <property type="component" value="Unassembled WGS sequence"/>
</dbReference>